<keyword evidence="5" id="KW-0539">Nucleus</keyword>
<sequence length="480" mass="52172">MIITAENNLCCTEAFTFKTASMDHNYTSDPRYARGPQDPRDSQDPRTPQHPRHPRRMPSPPAHEFFPAPSNVSHHAINSYMATAVTGPAHHASTDAPTSGYPPLDPGSSGLYTTPSRTSRIYPHSPSSANYQSPFSGSSLLYPHTSNNSSTLYTPASSSNNSYPPSSSSSGYMGTHGSGYPPQPLAPFDTSYSTTMPYSAGVPHGYSIPPATRRDSAALVPEICKLIVQQQPEMALVTIKGKEKLRKPVDPPPLVEMIVEGGSPAQQQYLNCPHFVTATHLVKADSTEVVGATIGTLVSSPHRLKNLKNREGCWFAFPDVSCTKTGIFRLQFTAYEFNPDVGELVMLATTISDPFPVVAAKEWKGLSESTMMTRGFAEQGLRVRIRKEPNSGAGSKRKASGDDGPISNTPIRPASDYPPARRMRYDDVDPRPDSASSNMIHHPSTHPFSFNSNAPGMMGPPSDWQWPEDMGGWTSIPPMP</sequence>
<dbReference type="PANTHER" id="PTHR33572">
    <property type="entry name" value="SPORE DEVELOPMENT REGULATOR VOSA"/>
    <property type="match status" value="1"/>
</dbReference>
<name>A0A6A7B576_9PLEO</name>
<dbReference type="GO" id="GO:0005634">
    <property type="term" value="C:nucleus"/>
    <property type="evidence" value="ECO:0007669"/>
    <property type="project" value="UniProtKB-SubCell"/>
</dbReference>
<dbReference type="InterPro" id="IPR021740">
    <property type="entry name" value="Velvet"/>
</dbReference>
<feature type="region of interest" description="Disordered" evidence="6">
    <location>
        <begin position="23"/>
        <end position="70"/>
    </location>
</feature>
<organism evidence="8 9">
    <name type="scientific">Plenodomus tracheiphilus IPT5</name>
    <dbReference type="NCBI Taxonomy" id="1408161"/>
    <lineage>
        <taxon>Eukaryota</taxon>
        <taxon>Fungi</taxon>
        <taxon>Dikarya</taxon>
        <taxon>Ascomycota</taxon>
        <taxon>Pezizomycotina</taxon>
        <taxon>Dothideomycetes</taxon>
        <taxon>Pleosporomycetidae</taxon>
        <taxon>Pleosporales</taxon>
        <taxon>Pleosporineae</taxon>
        <taxon>Leptosphaeriaceae</taxon>
        <taxon>Plenodomus</taxon>
    </lineage>
</organism>
<comment type="subcellular location">
    <subcellularLocation>
        <location evidence="1">Nucleus</location>
    </subcellularLocation>
</comment>
<dbReference type="OrthoDB" id="5599552at2759"/>
<dbReference type="EMBL" id="MU006309">
    <property type="protein sequence ID" value="KAF2849837.1"/>
    <property type="molecule type" value="Genomic_DNA"/>
</dbReference>
<dbReference type="PROSITE" id="PS51821">
    <property type="entry name" value="VELVET"/>
    <property type="match status" value="1"/>
</dbReference>
<dbReference type="PANTHER" id="PTHR33572:SF18">
    <property type="entry name" value="SPORE DEVELOPMENT REGULATOR VOSA"/>
    <property type="match status" value="1"/>
</dbReference>
<feature type="compositionally biased region" description="Low complexity" evidence="6">
    <location>
        <begin position="157"/>
        <end position="170"/>
    </location>
</feature>
<evidence type="ECO:0000256" key="6">
    <source>
        <dbReference type="SAM" id="MobiDB-lite"/>
    </source>
</evidence>
<evidence type="ECO:0000256" key="1">
    <source>
        <dbReference type="ARBA" id="ARBA00004123"/>
    </source>
</evidence>
<gene>
    <name evidence="8" type="ORF">T440DRAFT_118101</name>
</gene>
<dbReference type="Pfam" id="PF11754">
    <property type="entry name" value="Velvet"/>
    <property type="match status" value="2"/>
</dbReference>
<accession>A0A6A7B576</accession>
<feature type="compositionally biased region" description="Basic and acidic residues" evidence="6">
    <location>
        <begin position="423"/>
        <end position="432"/>
    </location>
</feature>
<evidence type="ECO:0000313" key="9">
    <source>
        <dbReference type="Proteomes" id="UP000799423"/>
    </source>
</evidence>
<dbReference type="AlphaFoldDB" id="A0A6A7B576"/>
<keyword evidence="9" id="KW-1185">Reference proteome</keyword>
<dbReference type="Gene3D" id="2.60.40.3960">
    <property type="entry name" value="Velvet domain"/>
    <property type="match status" value="1"/>
</dbReference>
<proteinExistence type="predicted"/>
<protein>
    <recommendedName>
        <fullName evidence="7">Velvet domain-containing protein</fullName>
    </recommendedName>
</protein>
<feature type="domain" description="Velvet" evidence="7">
    <location>
        <begin position="218"/>
        <end position="386"/>
    </location>
</feature>
<feature type="compositionally biased region" description="Polar residues" evidence="6">
    <location>
        <begin position="110"/>
        <end position="132"/>
    </location>
</feature>
<evidence type="ECO:0000256" key="5">
    <source>
        <dbReference type="ARBA" id="ARBA00023242"/>
    </source>
</evidence>
<evidence type="ECO:0000256" key="2">
    <source>
        <dbReference type="ARBA" id="ARBA00022969"/>
    </source>
</evidence>
<dbReference type="Proteomes" id="UP000799423">
    <property type="component" value="Unassembled WGS sequence"/>
</dbReference>
<feature type="region of interest" description="Disordered" evidence="6">
    <location>
        <begin position="380"/>
        <end position="456"/>
    </location>
</feature>
<evidence type="ECO:0000256" key="4">
    <source>
        <dbReference type="ARBA" id="ARBA00023163"/>
    </source>
</evidence>
<reference evidence="8" key="1">
    <citation type="submission" date="2020-01" db="EMBL/GenBank/DDBJ databases">
        <authorList>
            <consortium name="DOE Joint Genome Institute"/>
            <person name="Haridas S."/>
            <person name="Albert R."/>
            <person name="Binder M."/>
            <person name="Bloem J."/>
            <person name="Labutti K."/>
            <person name="Salamov A."/>
            <person name="Andreopoulos B."/>
            <person name="Baker S.E."/>
            <person name="Barry K."/>
            <person name="Bills G."/>
            <person name="Bluhm B.H."/>
            <person name="Cannon C."/>
            <person name="Castanera R."/>
            <person name="Culley D.E."/>
            <person name="Daum C."/>
            <person name="Ezra D."/>
            <person name="Gonzalez J.B."/>
            <person name="Henrissat B."/>
            <person name="Kuo A."/>
            <person name="Liang C."/>
            <person name="Lipzen A."/>
            <person name="Lutzoni F."/>
            <person name="Magnuson J."/>
            <person name="Mondo S."/>
            <person name="Nolan M."/>
            <person name="Ohm R."/>
            <person name="Pangilinan J."/>
            <person name="Park H.-J."/>
            <person name="Ramirez L."/>
            <person name="Alfaro M."/>
            <person name="Sun H."/>
            <person name="Tritt A."/>
            <person name="Yoshinaga Y."/>
            <person name="Zwiers L.-H."/>
            <person name="Turgeon B.G."/>
            <person name="Goodwin S.B."/>
            <person name="Spatafora J.W."/>
            <person name="Crous P.W."/>
            <person name="Grigoriev I.V."/>
        </authorList>
    </citation>
    <scope>NUCLEOTIDE SEQUENCE</scope>
    <source>
        <strain evidence="8">IPT5</strain>
    </source>
</reference>
<keyword evidence="4" id="KW-0804">Transcription</keyword>
<feature type="region of interest" description="Disordered" evidence="6">
    <location>
        <begin position="88"/>
        <end position="132"/>
    </location>
</feature>
<evidence type="ECO:0000259" key="7">
    <source>
        <dbReference type="PROSITE" id="PS51821"/>
    </source>
</evidence>
<evidence type="ECO:0000313" key="8">
    <source>
        <dbReference type="EMBL" id="KAF2849837.1"/>
    </source>
</evidence>
<feature type="region of interest" description="Disordered" evidence="6">
    <location>
        <begin position="150"/>
        <end position="188"/>
    </location>
</feature>
<evidence type="ECO:0000256" key="3">
    <source>
        <dbReference type="ARBA" id="ARBA00023015"/>
    </source>
</evidence>
<dbReference type="InterPro" id="IPR037525">
    <property type="entry name" value="Velvet_dom"/>
</dbReference>
<keyword evidence="2" id="KW-0749">Sporulation</keyword>
<dbReference type="GO" id="GO:0030435">
    <property type="term" value="P:sporulation resulting in formation of a cellular spore"/>
    <property type="evidence" value="ECO:0007669"/>
    <property type="project" value="UniProtKB-KW"/>
</dbReference>
<keyword evidence="3" id="KW-0805">Transcription regulation</keyword>
<dbReference type="InterPro" id="IPR038491">
    <property type="entry name" value="Velvet_dom_sf"/>
</dbReference>